<dbReference type="Proteomes" id="UP000012589">
    <property type="component" value="Unassembled WGS sequence"/>
</dbReference>
<protein>
    <submittedName>
        <fullName evidence="1">Uncharacterized protein</fullName>
    </submittedName>
</protein>
<evidence type="ECO:0000313" key="2">
    <source>
        <dbReference type="Proteomes" id="UP000012589"/>
    </source>
</evidence>
<dbReference type="STRING" id="1235802.C823_01955"/>
<accession>N2AG90</accession>
<dbReference type="EMBL" id="AQFT01000064">
    <property type="protein sequence ID" value="EMZ28422.1"/>
    <property type="molecule type" value="Genomic_DNA"/>
</dbReference>
<organism evidence="1 2">
    <name type="scientific">Eubacterium plexicaudatum ASF492</name>
    <dbReference type="NCBI Taxonomy" id="1235802"/>
    <lineage>
        <taxon>Bacteria</taxon>
        <taxon>Bacillati</taxon>
        <taxon>Bacillota</taxon>
        <taxon>Clostridia</taxon>
        <taxon>Eubacteriales</taxon>
        <taxon>Eubacteriaceae</taxon>
        <taxon>Eubacterium</taxon>
    </lineage>
</organism>
<dbReference type="AlphaFoldDB" id="N2AG90"/>
<sequence>MKINKKYRNLKQQKCKPYYELDDYKIVIFKIGKRKVPLFYVPLYGSGQK</sequence>
<keyword evidence="2" id="KW-1185">Reference proteome</keyword>
<name>N2AG90_9FIRM</name>
<dbReference type="PATRIC" id="fig|1235802.3.peg.2071"/>
<reference evidence="1 2" key="1">
    <citation type="journal article" date="2014" name="Genome Announc.">
        <title>Draft genome sequences of the altered schaedler flora, a defined bacterial community from gnotobiotic mice.</title>
        <authorList>
            <person name="Wannemuehler M.J."/>
            <person name="Overstreet A.M."/>
            <person name="Ward D.V."/>
            <person name="Phillips G.J."/>
        </authorList>
    </citation>
    <scope>NUCLEOTIDE SEQUENCE [LARGE SCALE GENOMIC DNA]</scope>
    <source>
        <strain evidence="1 2">ASF492</strain>
    </source>
</reference>
<evidence type="ECO:0000313" key="1">
    <source>
        <dbReference type="EMBL" id="EMZ28422.1"/>
    </source>
</evidence>
<dbReference type="HOGENOM" id="CLU_3135794_0_0_9"/>
<proteinExistence type="predicted"/>
<comment type="caution">
    <text evidence="1">The sequence shown here is derived from an EMBL/GenBank/DDBJ whole genome shotgun (WGS) entry which is preliminary data.</text>
</comment>
<gene>
    <name evidence="1" type="ORF">C823_01955</name>
</gene>